<dbReference type="AlphaFoldDB" id="A0A7R9MSN2"/>
<reference evidence="1" key="1">
    <citation type="submission" date="2020-11" db="EMBL/GenBank/DDBJ databases">
        <authorList>
            <person name="Tran Van P."/>
        </authorList>
    </citation>
    <scope>NUCLEOTIDE SEQUENCE</scope>
</reference>
<dbReference type="Proteomes" id="UP000728032">
    <property type="component" value="Unassembled WGS sequence"/>
</dbReference>
<sequence>MTGRLGFLFIEIQYQSEAQRFKVVVRKAQNLYNKSISYSNFQITKPVLCNRKSVAKQRDSSV</sequence>
<keyword evidence="2" id="KW-1185">Reference proteome</keyword>
<gene>
    <name evidence="1" type="ORF">ONB1V03_LOCUS21563</name>
</gene>
<dbReference type="EMBL" id="CAJPVJ010042570">
    <property type="protein sequence ID" value="CAG2182142.1"/>
    <property type="molecule type" value="Genomic_DNA"/>
</dbReference>
<evidence type="ECO:0000313" key="1">
    <source>
        <dbReference type="EMBL" id="CAD7665005.1"/>
    </source>
</evidence>
<organism evidence="1">
    <name type="scientific">Oppiella nova</name>
    <dbReference type="NCBI Taxonomy" id="334625"/>
    <lineage>
        <taxon>Eukaryota</taxon>
        <taxon>Metazoa</taxon>
        <taxon>Ecdysozoa</taxon>
        <taxon>Arthropoda</taxon>
        <taxon>Chelicerata</taxon>
        <taxon>Arachnida</taxon>
        <taxon>Acari</taxon>
        <taxon>Acariformes</taxon>
        <taxon>Sarcoptiformes</taxon>
        <taxon>Oribatida</taxon>
        <taxon>Brachypylina</taxon>
        <taxon>Oppioidea</taxon>
        <taxon>Oppiidae</taxon>
        <taxon>Oppiella</taxon>
    </lineage>
</organism>
<accession>A0A7R9MSN2</accession>
<evidence type="ECO:0000313" key="2">
    <source>
        <dbReference type="Proteomes" id="UP000728032"/>
    </source>
</evidence>
<dbReference type="OrthoDB" id="5915960at2759"/>
<name>A0A7R9MSN2_9ACAR</name>
<dbReference type="EMBL" id="OC957395">
    <property type="protein sequence ID" value="CAD7665005.1"/>
    <property type="molecule type" value="Genomic_DNA"/>
</dbReference>
<proteinExistence type="predicted"/>
<protein>
    <submittedName>
        <fullName evidence="1">Uncharacterized protein</fullName>
    </submittedName>
</protein>